<dbReference type="GO" id="GO:0006629">
    <property type="term" value="P:lipid metabolic process"/>
    <property type="evidence" value="ECO:0007669"/>
    <property type="project" value="InterPro"/>
</dbReference>
<dbReference type="GO" id="GO:0008374">
    <property type="term" value="F:O-acyltransferase activity"/>
    <property type="evidence" value="ECO:0007669"/>
    <property type="project" value="InterPro"/>
</dbReference>
<sequence length="383" mass="44094">MVSLSLLPPDLDERTPMPAFFIPSFYLVLVSSILIRPQSLRKVIITVVILIYLWAFLYVTGGIDSDYQNMTMLISSALMWIDFGVMRNMERDLFRIWEQDVPVSDRSILQKLAWSYDLWTTWRGPGWNWQSKRSPKQPSHIVDRRTFLIDNIKRGLYCWIMSQILLFCLESTPFTRLEGRQHIQSAPLHIQVAVAWVAALYTQYNTSFMYRFVTSVLVLAGACAPFQCPPLFGPFSRMFTVNNLWSTCWQQMMRRSIMVFPNLIVPRMNVHGRAARYIRLVLAFTVSGAIHATGAYCATRGSLGDMRMFISQVFAIIAEDYVISFGKRLGVGKSRWVVMLGFTWTILWFSFCLRSWIGELLWAGMLATDGHRSVVSKIIGQSQ</sequence>
<evidence type="ECO:0000256" key="4">
    <source>
        <dbReference type="ARBA" id="ARBA00022679"/>
    </source>
</evidence>
<feature type="domain" description="Wax synthase" evidence="9">
    <location>
        <begin position="228"/>
        <end position="310"/>
    </location>
</feature>
<keyword evidence="11" id="KW-1185">Reference proteome</keyword>
<dbReference type="GO" id="GO:0016020">
    <property type="term" value="C:membrane"/>
    <property type="evidence" value="ECO:0007669"/>
    <property type="project" value="UniProtKB-SubCell"/>
</dbReference>
<evidence type="ECO:0000256" key="2">
    <source>
        <dbReference type="ARBA" id="ARBA00005179"/>
    </source>
</evidence>
<feature type="transmembrane region" description="Helical" evidence="8">
    <location>
        <begin position="337"/>
        <end position="357"/>
    </location>
</feature>
<evidence type="ECO:0000313" key="10">
    <source>
        <dbReference type="EMBL" id="PSN67003.1"/>
    </source>
</evidence>
<protein>
    <recommendedName>
        <fullName evidence="9">Wax synthase domain-containing protein</fullName>
    </recommendedName>
</protein>
<dbReference type="PANTHER" id="PTHR31595:SF57">
    <property type="entry name" value="OS04G0481900 PROTEIN"/>
    <property type="match status" value="1"/>
</dbReference>
<dbReference type="OrthoDB" id="1077582at2759"/>
<proteinExistence type="inferred from homology"/>
<keyword evidence="4" id="KW-0808">Transferase</keyword>
<dbReference type="PANTHER" id="PTHR31595">
    <property type="entry name" value="LONG-CHAIN-ALCOHOL O-FATTY-ACYLTRANSFERASE 3-RELATED"/>
    <property type="match status" value="1"/>
</dbReference>
<evidence type="ECO:0000259" key="9">
    <source>
        <dbReference type="Pfam" id="PF13813"/>
    </source>
</evidence>
<accession>A0A2T2NNL5</accession>
<evidence type="ECO:0000256" key="3">
    <source>
        <dbReference type="ARBA" id="ARBA00007282"/>
    </source>
</evidence>
<keyword evidence="6 8" id="KW-1133">Transmembrane helix</keyword>
<comment type="similarity">
    <text evidence="3">Belongs to the wax synthase family.</text>
</comment>
<dbReference type="InterPro" id="IPR032805">
    <property type="entry name" value="Wax_synthase_dom"/>
</dbReference>
<dbReference type="EMBL" id="KZ678135">
    <property type="protein sequence ID" value="PSN67003.1"/>
    <property type="molecule type" value="Genomic_DNA"/>
</dbReference>
<evidence type="ECO:0000313" key="11">
    <source>
        <dbReference type="Proteomes" id="UP000240883"/>
    </source>
</evidence>
<dbReference type="Proteomes" id="UP000240883">
    <property type="component" value="Unassembled WGS sequence"/>
</dbReference>
<evidence type="ECO:0000256" key="7">
    <source>
        <dbReference type="ARBA" id="ARBA00023136"/>
    </source>
</evidence>
<feature type="transmembrane region" description="Helical" evidence="8">
    <location>
        <begin position="43"/>
        <end position="61"/>
    </location>
</feature>
<evidence type="ECO:0000256" key="8">
    <source>
        <dbReference type="SAM" id="Phobius"/>
    </source>
</evidence>
<evidence type="ECO:0000256" key="1">
    <source>
        <dbReference type="ARBA" id="ARBA00004141"/>
    </source>
</evidence>
<organism evidence="10 11">
    <name type="scientific">Corynespora cassiicola Philippines</name>
    <dbReference type="NCBI Taxonomy" id="1448308"/>
    <lineage>
        <taxon>Eukaryota</taxon>
        <taxon>Fungi</taxon>
        <taxon>Dikarya</taxon>
        <taxon>Ascomycota</taxon>
        <taxon>Pezizomycotina</taxon>
        <taxon>Dothideomycetes</taxon>
        <taxon>Pleosporomycetidae</taxon>
        <taxon>Pleosporales</taxon>
        <taxon>Corynesporascaceae</taxon>
        <taxon>Corynespora</taxon>
    </lineage>
</organism>
<comment type="subcellular location">
    <subcellularLocation>
        <location evidence="1">Membrane</location>
        <topology evidence="1">Multi-pass membrane protein</topology>
    </subcellularLocation>
</comment>
<feature type="transmembrane region" description="Helical" evidence="8">
    <location>
        <begin position="277"/>
        <end position="296"/>
    </location>
</feature>
<evidence type="ECO:0000256" key="5">
    <source>
        <dbReference type="ARBA" id="ARBA00022692"/>
    </source>
</evidence>
<dbReference type="AlphaFoldDB" id="A0A2T2NNL5"/>
<dbReference type="Pfam" id="PF13813">
    <property type="entry name" value="MBOAT_2"/>
    <property type="match status" value="1"/>
</dbReference>
<reference evidence="10 11" key="1">
    <citation type="journal article" date="2018" name="Front. Microbiol.">
        <title>Genome-Wide Analysis of Corynespora cassiicola Leaf Fall Disease Putative Effectors.</title>
        <authorList>
            <person name="Lopez D."/>
            <person name="Ribeiro S."/>
            <person name="Label P."/>
            <person name="Fumanal B."/>
            <person name="Venisse J.S."/>
            <person name="Kohler A."/>
            <person name="de Oliveira R.R."/>
            <person name="Labutti K."/>
            <person name="Lipzen A."/>
            <person name="Lail K."/>
            <person name="Bauer D."/>
            <person name="Ohm R.A."/>
            <person name="Barry K.W."/>
            <person name="Spatafora J."/>
            <person name="Grigoriev I.V."/>
            <person name="Martin F.M."/>
            <person name="Pujade-Renaud V."/>
        </authorList>
    </citation>
    <scope>NUCLEOTIDE SEQUENCE [LARGE SCALE GENOMIC DNA]</scope>
    <source>
        <strain evidence="10 11">Philippines</strain>
    </source>
</reference>
<evidence type="ECO:0000256" key="6">
    <source>
        <dbReference type="ARBA" id="ARBA00022989"/>
    </source>
</evidence>
<feature type="transmembrane region" description="Helical" evidence="8">
    <location>
        <begin position="308"/>
        <end position="325"/>
    </location>
</feature>
<comment type="pathway">
    <text evidence="2">Secondary metabolite biosynthesis.</text>
</comment>
<gene>
    <name evidence="10" type="ORF">BS50DRAFT_634444</name>
</gene>
<keyword evidence="7 8" id="KW-0472">Membrane</keyword>
<dbReference type="InterPro" id="IPR044851">
    <property type="entry name" value="Wax_synthase"/>
</dbReference>
<feature type="transmembrane region" description="Helical" evidence="8">
    <location>
        <begin position="67"/>
        <end position="85"/>
    </location>
</feature>
<keyword evidence="5 8" id="KW-0812">Transmembrane</keyword>
<name>A0A2T2NNL5_CORCC</name>
<feature type="transmembrane region" description="Helical" evidence="8">
    <location>
        <begin position="20"/>
        <end position="36"/>
    </location>
</feature>